<reference evidence="1" key="1">
    <citation type="submission" date="2019-04" db="EMBL/GenBank/DDBJ databases">
        <authorList>
            <consortium name="Science for Life Laboratories"/>
        </authorList>
    </citation>
    <scope>NUCLEOTIDE SEQUENCE</scope>
    <source>
        <strain evidence="1">MBLW1</strain>
    </source>
</reference>
<dbReference type="EMBL" id="LR586016">
    <property type="protein sequence ID" value="VIP05289.1"/>
    <property type="molecule type" value="Genomic_DNA"/>
</dbReference>
<evidence type="ECO:0000313" key="2">
    <source>
        <dbReference type="Proteomes" id="UP000464378"/>
    </source>
</evidence>
<proteinExistence type="predicted"/>
<dbReference type="Proteomes" id="UP000464378">
    <property type="component" value="Chromosome"/>
</dbReference>
<gene>
    <name evidence="1" type="ORF">GMBLW1_39040</name>
</gene>
<name>A0A6C2YWI6_9BACT</name>
<accession>A0A6C2YWI6</accession>
<dbReference type="AlphaFoldDB" id="A0A6C2YWI6"/>
<keyword evidence="2" id="KW-1185">Reference proteome</keyword>
<dbReference type="InParanoid" id="A0A6C2YWI6"/>
<sequence length="30" mass="3303">MIWQAEIMQKMGLSQDAIDAGRAAWKAGQP</sequence>
<dbReference type="EMBL" id="LR593887">
    <property type="protein sequence ID" value="VTS07934.1"/>
    <property type="molecule type" value="Genomic_DNA"/>
</dbReference>
<dbReference type="KEGG" id="tim:GMBLW1_39040"/>
<evidence type="ECO:0000313" key="1">
    <source>
        <dbReference type="EMBL" id="VIP05289.1"/>
    </source>
</evidence>
<organism evidence="1">
    <name type="scientific">Tuwongella immobilis</name>
    <dbReference type="NCBI Taxonomy" id="692036"/>
    <lineage>
        <taxon>Bacteria</taxon>
        <taxon>Pseudomonadati</taxon>
        <taxon>Planctomycetota</taxon>
        <taxon>Planctomycetia</taxon>
        <taxon>Gemmatales</taxon>
        <taxon>Gemmataceae</taxon>
        <taxon>Tuwongella</taxon>
    </lineage>
</organism>
<protein>
    <submittedName>
        <fullName evidence="1">Uncharacterized protein</fullName>
    </submittedName>
</protein>